<evidence type="ECO:0000313" key="4">
    <source>
        <dbReference type="Proteomes" id="UP001056336"/>
    </source>
</evidence>
<dbReference type="GO" id="GO:0016787">
    <property type="term" value="F:hydrolase activity"/>
    <property type="evidence" value="ECO:0007669"/>
    <property type="project" value="UniProtKB-KW"/>
</dbReference>
<dbReference type="InterPro" id="IPR006047">
    <property type="entry name" value="GH13_cat_dom"/>
</dbReference>
<name>A0ABY4R149_9ACTN</name>
<protein>
    <submittedName>
        <fullName evidence="3">Glycoside hydrolase family 13 protein</fullName>
    </submittedName>
</protein>
<evidence type="ECO:0000313" key="3">
    <source>
        <dbReference type="EMBL" id="UQX89643.1"/>
    </source>
</evidence>
<evidence type="ECO:0000259" key="2">
    <source>
        <dbReference type="SMART" id="SM00642"/>
    </source>
</evidence>
<evidence type="ECO:0000256" key="1">
    <source>
        <dbReference type="ARBA" id="ARBA00008061"/>
    </source>
</evidence>
<dbReference type="InterPro" id="IPR017853">
    <property type="entry name" value="GH"/>
</dbReference>
<gene>
    <name evidence="3" type="ORF">M6D93_06465</name>
</gene>
<accession>A0ABY4R149</accession>
<comment type="similarity">
    <text evidence="1">Belongs to the glycosyl hydrolase 13 family.</text>
</comment>
<dbReference type="InterPro" id="IPR045857">
    <property type="entry name" value="O16G_dom_2"/>
</dbReference>
<proteinExistence type="inferred from homology"/>
<dbReference type="Gene3D" id="3.90.400.10">
    <property type="entry name" value="Oligo-1,6-glucosidase, Domain 2"/>
    <property type="match status" value="1"/>
</dbReference>
<dbReference type="CDD" id="cd11332">
    <property type="entry name" value="AmyAc_OligoGlu_TS"/>
    <property type="match status" value="1"/>
</dbReference>
<dbReference type="RefSeq" id="WP_249773539.1">
    <property type="nucleotide sequence ID" value="NZ_CP097332.1"/>
</dbReference>
<dbReference type="SUPFAM" id="SSF51445">
    <property type="entry name" value="(Trans)glycosidases"/>
    <property type="match status" value="1"/>
</dbReference>
<organism evidence="3 4">
    <name type="scientific">Jatrophihabitans telluris</name>
    <dbReference type="NCBI Taxonomy" id="2038343"/>
    <lineage>
        <taxon>Bacteria</taxon>
        <taxon>Bacillati</taxon>
        <taxon>Actinomycetota</taxon>
        <taxon>Actinomycetes</taxon>
        <taxon>Jatrophihabitantales</taxon>
        <taxon>Jatrophihabitantaceae</taxon>
        <taxon>Jatrophihabitans</taxon>
    </lineage>
</organism>
<dbReference type="PANTHER" id="PTHR10357:SF179">
    <property type="entry name" value="NEUTRAL AND BASIC AMINO ACID TRANSPORT PROTEIN RBAT"/>
    <property type="match status" value="1"/>
</dbReference>
<dbReference type="Proteomes" id="UP001056336">
    <property type="component" value="Chromosome"/>
</dbReference>
<reference evidence="3" key="1">
    <citation type="journal article" date="2018" name="Int. J. Syst. Evol. Microbiol.">
        <title>Jatrophihabitans telluris sp. nov., isolated from sediment soil of lava forest wetlands and the emended description of the genus Jatrophihabitans.</title>
        <authorList>
            <person name="Lee K.C."/>
            <person name="Suh M.K."/>
            <person name="Eom M.K."/>
            <person name="Kim K.K."/>
            <person name="Kim J.S."/>
            <person name="Kim D.S."/>
            <person name="Ko S.H."/>
            <person name="Shin Y.K."/>
            <person name="Lee J.S."/>
        </authorList>
    </citation>
    <scope>NUCLEOTIDE SEQUENCE</scope>
    <source>
        <strain evidence="3">N237</strain>
    </source>
</reference>
<dbReference type="SMART" id="SM00642">
    <property type="entry name" value="Aamy"/>
    <property type="match status" value="1"/>
</dbReference>
<sequence>MSDAMHDLPDANPRIAAEIADIEGGLGDEDAFAQLQGGSDWWRAAVFYQIYPKSFADGNGDGIGDLIGIRERLDYLQLLGVDALWLSPFYKSPMADGGYDVSDPTDVDPMFGNLADYDALVAAAHERGIKITIDIVPNHLSDQHIWFQQALAAAPGSPERARFIFRDGKGEDGEVPPNNWPAMFGGSAWQRVPDGQWYLHLFAPEQPDVNWENPEVSAEFERILRFWLDRGTDGFRVDVAHSMAKPAGLPDMDLTEYEGPNSQLRHDLRFDNDGLHEHLRMFRRVLDGYSNRMAVGEAWVPDDERLAMYVRPDELHLTFNFRLVEAEWSAEIFQAAIDGSLTAMTEVGAPCTWVLSNHDVVRHNSRYGGGALGAARGRAAALVQLSLPGAVYLYNGDELGLENVDLPDWALQDPTWERSGHTERGRDGERVPLPWEGTEPPFGFGASGQPWLPMPAEWAAVTVEAQLEDEDSTLSLYRHALQVRRQLPELHGATFTWQQAPENCLAYRRGPNLVVALNAGDVPVEMPPGQILLASSPVDGDKLPANTAVWLRV</sequence>
<keyword evidence="3" id="KW-0378">Hydrolase</keyword>
<dbReference type="EMBL" id="CP097332">
    <property type="protein sequence ID" value="UQX89643.1"/>
    <property type="molecule type" value="Genomic_DNA"/>
</dbReference>
<reference evidence="3" key="2">
    <citation type="submission" date="2022-05" db="EMBL/GenBank/DDBJ databases">
        <authorList>
            <person name="Kim J.-S."/>
            <person name="Lee K."/>
            <person name="Suh M."/>
            <person name="Eom M."/>
            <person name="Kim J.-S."/>
            <person name="Kim D.-S."/>
            <person name="Ko S.-H."/>
            <person name="Shin Y."/>
            <person name="Lee J.-S."/>
        </authorList>
    </citation>
    <scope>NUCLEOTIDE SEQUENCE</scope>
    <source>
        <strain evidence="3">N237</strain>
    </source>
</reference>
<dbReference type="Pfam" id="PF00128">
    <property type="entry name" value="Alpha-amylase"/>
    <property type="match status" value="1"/>
</dbReference>
<dbReference type="Gene3D" id="3.20.20.80">
    <property type="entry name" value="Glycosidases"/>
    <property type="match status" value="2"/>
</dbReference>
<keyword evidence="4" id="KW-1185">Reference proteome</keyword>
<dbReference type="PANTHER" id="PTHR10357">
    <property type="entry name" value="ALPHA-AMYLASE FAMILY MEMBER"/>
    <property type="match status" value="1"/>
</dbReference>
<feature type="domain" description="Glycosyl hydrolase family 13 catalytic" evidence="2">
    <location>
        <begin position="49"/>
        <end position="430"/>
    </location>
</feature>